<dbReference type="FunCoup" id="A0A6P3F3N7">
    <property type="interactions" value="110"/>
</dbReference>
<feature type="region of interest" description="Disordered" evidence="2">
    <location>
        <begin position="1"/>
        <end position="130"/>
    </location>
</feature>
<dbReference type="InParanoid" id="A0A6P3F3N7"/>
<evidence type="ECO:0000256" key="1">
    <source>
        <dbReference type="ARBA" id="ARBA00010932"/>
    </source>
</evidence>
<dbReference type="Proteomes" id="UP000515203">
    <property type="component" value="Unplaced"/>
</dbReference>
<dbReference type="GeneID" id="101592646"/>
<dbReference type="InterPro" id="IPR020984">
    <property type="entry name" value="Speedy"/>
</dbReference>
<dbReference type="PANTHER" id="PTHR31156">
    <property type="entry name" value="WBSCR19-LIKE PROTEIN"/>
    <property type="match status" value="1"/>
</dbReference>
<protein>
    <submittedName>
        <fullName evidence="4">Speedy protein E4-like</fullName>
    </submittedName>
</protein>
<evidence type="ECO:0000313" key="4">
    <source>
        <dbReference type="RefSeq" id="XP_004629744.1"/>
    </source>
</evidence>
<reference evidence="4" key="1">
    <citation type="submission" date="2025-08" db="UniProtKB">
        <authorList>
            <consortium name="RefSeq"/>
        </authorList>
    </citation>
    <scope>IDENTIFICATION</scope>
</reference>
<organism evidence="3 4">
    <name type="scientific">Octodon degus</name>
    <name type="common">Degu</name>
    <name type="synonym">Sciurus degus</name>
    <dbReference type="NCBI Taxonomy" id="10160"/>
    <lineage>
        <taxon>Eukaryota</taxon>
        <taxon>Metazoa</taxon>
        <taxon>Chordata</taxon>
        <taxon>Craniata</taxon>
        <taxon>Vertebrata</taxon>
        <taxon>Euteleostomi</taxon>
        <taxon>Mammalia</taxon>
        <taxon>Eutheria</taxon>
        <taxon>Euarchontoglires</taxon>
        <taxon>Glires</taxon>
        <taxon>Rodentia</taxon>
        <taxon>Hystricomorpha</taxon>
        <taxon>Octodontidae</taxon>
        <taxon>Octodon</taxon>
    </lineage>
</organism>
<proteinExistence type="inferred from homology"/>
<dbReference type="Pfam" id="PF11357">
    <property type="entry name" value="Spy1"/>
    <property type="match status" value="1"/>
</dbReference>
<dbReference type="OrthoDB" id="9442170at2759"/>
<name>A0A6P3F3N7_OCTDE</name>
<dbReference type="RefSeq" id="XP_004629744.1">
    <property type="nucleotide sequence ID" value="XM_004629687.1"/>
</dbReference>
<comment type="similarity">
    <text evidence="1">Belongs to the Speedy/Ringo family.</text>
</comment>
<keyword evidence="3" id="KW-1185">Reference proteome</keyword>
<dbReference type="GO" id="GO:0019901">
    <property type="term" value="F:protein kinase binding"/>
    <property type="evidence" value="ECO:0007669"/>
    <property type="project" value="InterPro"/>
</dbReference>
<sequence length="337" mass="39005">MAHTYSPNTQETEKQNGPSLLVAPSFLTWTSLQDRKRDCSSESGEQLQEDPGSSIYGGPRLLPSVLLQLPAQEQKDASSSESELEQEDHQGAAASDPKKSPSLSPPSFHHKRKWECSSEAPEEEKRGGPWCSDVALQKDIRLPPRKRWREYLSLMEKEQQESSQRLCPGPFTHMSVMEKKACGLKKKMKRKHLFSVLPEHHAAFTRLLEDPVIKKFLAWDKDLRASDKNLLAMVIAYFSRASLFPCQYRRIHFFLALYLANDMEEDDQDQKLGILLFLYDWTFKKIAQFQKLRYQFICCIGWHLRVTKEECEEIQAYDPALWVWGRDRTLIQGTLKP</sequence>
<accession>A0A6P3F3N7</accession>
<dbReference type="InterPro" id="IPR057742">
    <property type="entry name" value="Speedy_E"/>
</dbReference>
<evidence type="ECO:0000313" key="3">
    <source>
        <dbReference type="Proteomes" id="UP000515203"/>
    </source>
</evidence>
<gene>
    <name evidence="4" type="primary">LOC101592646</name>
</gene>
<feature type="compositionally biased region" description="Polar residues" evidence="2">
    <location>
        <begin position="1"/>
        <end position="18"/>
    </location>
</feature>
<dbReference type="AlphaFoldDB" id="A0A6P3F3N7"/>
<evidence type="ECO:0000256" key="2">
    <source>
        <dbReference type="SAM" id="MobiDB-lite"/>
    </source>
</evidence>